<reference evidence="3" key="2">
    <citation type="submission" date="2023-04" db="EMBL/GenBank/DDBJ databases">
        <title>Genome dynamics across the evolutionary transition to endosymbiosis.</title>
        <authorList>
            <person name="Siozios S."/>
            <person name="Nadal-Jimenez P."/>
            <person name="Azagi T."/>
            <person name="Sprong H."/>
            <person name="Frost C.L."/>
            <person name="Parratt S.R."/>
            <person name="Taylor G."/>
            <person name="Brettell L."/>
            <person name="Lew K.C."/>
            <person name="Croft L."/>
            <person name="King K.C."/>
            <person name="Brockhurst M.A."/>
            <person name="Hypsa V."/>
            <person name="Novakova E."/>
            <person name="Darby A.C."/>
            <person name="Hurst G.D.D."/>
        </authorList>
    </citation>
    <scope>NUCLEOTIDE SEQUENCE</scope>
    <source>
        <strain evidence="3">ANv_CAN</strain>
        <plasmid evidence="4">paNv_CAN13</plasmid>
    </source>
</reference>
<dbReference type="EMBL" id="CP038613">
    <property type="protein sequence ID" value="QBY42502.1"/>
    <property type="molecule type" value="Genomic_DNA"/>
</dbReference>
<keyword evidence="6" id="KW-1185">Reference proteome</keyword>
<dbReference type="GeneID" id="96876282"/>
<feature type="domain" description="DUF4224" evidence="1">
    <location>
        <begin position="6"/>
        <end position="46"/>
    </location>
</feature>
<dbReference type="Proteomes" id="UP000295134">
    <property type="component" value="Chromosome"/>
</dbReference>
<evidence type="ECO:0000313" key="2">
    <source>
        <dbReference type="EMBL" id="QBY42502.1"/>
    </source>
</evidence>
<dbReference type="InterPro" id="IPR025319">
    <property type="entry name" value="DUF4224"/>
</dbReference>
<gene>
    <name evidence="2" type="ORF">ArsFIN_10540</name>
    <name evidence="3" type="ORF">QE258_04630</name>
    <name evidence="4" type="ORF">QE258_27410</name>
</gene>
<evidence type="ECO:0000259" key="1">
    <source>
        <dbReference type="Pfam" id="PF13986"/>
    </source>
</evidence>
<dbReference type="Proteomes" id="UP001177592">
    <property type="component" value="Chromosome"/>
</dbReference>
<dbReference type="EMBL" id="CP123536">
    <property type="protein sequence ID" value="WGM09043.1"/>
    <property type="molecule type" value="Genomic_DNA"/>
</dbReference>
<dbReference type="AlphaFoldDB" id="A0A4P7L177"/>
<organism evidence="2 5">
    <name type="scientific">Arsenophonus nasoniae</name>
    <name type="common">son-killer infecting Nasonia vitripennis</name>
    <dbReference type="NCBI Taxonomy" id="638"/>
    <lineage>
        <taxon>Bacteria</taxon>
        <taxon>Pseudomonadati</taxon>
        <taxon>Pseudomonadota</taxon>
        <taxon>Gammaproteobacteria</taxon>
        <taxon>Enterobacterales</taxon>
        <taxon>Morganellaceae</taxon>
        <taxon>Arsenophonus</taxon>
    </lineage>
</organism>
<dbReference type="KEGG" id="ans:ArsFIN_10540"/>
<geneLocation type="plasmid" evidence="4 6">
    <name>paNv_CAN13</name>
</geneLocation>
<evidence type="ECO:0000313" key="4">
    <source>
        <dbReference type="EMBL" id="WGM09043.1"/>
    </source>
</evidence>
<evidence type="ECO:0000313" key="5">
    <source>
        <dbReference type="Proteomes" id="UP000295134"/>
    </source>
</evidence>
<sequence length="74" mass="8551">MQSIYLSDDELSALTGYKQKKSQIKWLEQNKLPHLVNKLGKPIVFKEILFTKQRVIFESEVEPDFGALINGQKT</sequence>
<protein>
    <submittedName>
        <fullName evidence="3">DUF4224 domain-containing protein</fullName>
    </submittedName>
</protein>
<proteinExistence type="predicted"/>
<evidence type="ECO:0000313" key="6">
    <source>
        <dbReference type="Proteomes" id="UP001177592"/>
    </source>
</evidence>
<accession>A0A4P7L177</accession>
<dbReference type="Proteomes" id="UP001177592">
    <property type="component" value="Plasmid paNv_CAN13"/>
</dbReference>
<keyword evidence="4" id="KW-0614">Plasmid</keyword>
<name>A0A4P7L177_9GAMM</name>
<dbReference type="EMBL" id="CP123523">
    <property type="protein sequence ID" value="WGM06611.1"/>
    <property type="molecule type" value="Genomic_DNA"/>
</dbReference>
<dbReference type="RefSeq" id="WP_026824120.1">
    <property type="nucleotide sequence ID" value="NZ_CP038613.1"/>
</dbReference>
<dbReference type="Pfam" id="PF13986">
    <property type="entry name" value="DUF4224"/>
    <property type="match status" value="1"/>
</dbReference>
<evidence type="ECO:0000313" key="3">
    <source>
        <dbReference type="EMBL" id="WGM06611.1"/>
    </source>
</evidence>
<reference evidence="2 5" key="1">
    <citation type="submission" date="2019-03" db="EMBL/GenBank/DDBJ databases">
        <title>Long-read sequencing reveals hyperdense prophage content in a complex bacterial symbiont genome.</title>
        <authorList>
            <person name="Frost C.L."/>
            <person name="Siozios S."/>
            <person name="Nadal-Jimenez P."/>
            <person name="Brockhurst M.A."/>
            <person name="King K.C."/>
            <person name="Darby A.C."/>
            <person name="Hurst G.D.D."/>
        </authorList>
    </citation>
    <scope>NUCLEOTIDE SEQUENCE [LARGE SCALE GENOMIC DNA]</scope>
    <source>
        <strain evidence="2 5">FIN</strain>
    </source>
</reference>